<keyword evidence="2" id="KW-0175">Coiled coil</keyword>
<organism evidence="3 4">
    <name type="scientific">[Myrmecia] bisecta</name>
    <dbReference type="NCBI Taxonomy" id="41462"/>
    <lineage>
        <taxon>Eukaryota</taxon>
        <taxon>Viridiplantae</taxon>
        <taxon>Chlorophyta</taxon>
        <taxon>core chlorophytes</taxon>
        <taxon>Trebouxiophyceae</taxon>
        <taxon>Trebouxiales</taxon>
        <taxon>Trebouxiaceae</taxon>
        <taxon>Myrmecia</taxon>
    </lineage>
</organism>
<dbReference type="SUPFAM" id="SSF53850">
    <property type="entry name" value="Periplasmic binding protein-like II"/>
    <property type="match status" value="1"/>
</dbReference>
<gene>
    <name evidence="3" type="ORF">WJX72_001828</name>
</gene>
<name>A0AAW1QA96_9CHLO</name>
<dbReference type="AlphaFoldDB" id="A0AAW1QA96"/>
<dbReference type="InterPro" id="IPR006059">
    <property type="entry name" value="SBP"/>
</dbReference>
<feature type="coiled-coil region" evidence="2">
    <location>
        <begin position="220"/>
        <end position="247"/>
    </location>
</feature>
<sequence>MPACTGLSLGPGVAPVNALQQVQIPRGELVEAYEFNVPLNVVALRGSVPAQWLEEYKDVITKFGGMTVHQRGQLEDIYRELSSSDKKGKTTRTADAVTLGDAYLEPAIRAGLLQPIQDAEHYRWWDALFPRWRQLVKRNAAGQLDRHGAVWGAPYRWGCTLVAYNNDKLVKWGGVPITDWSDLLQPRLKGKIAFMDSPREFVGVALKTLGLPFNARARDLAAHGLTVEDVRRRIEQLREQVRLFSNQEHTRAVTAGDAWAVVGWSGDLIPLASRSTAVHLVAPQSGTSLWADLWVVPKGACGGSAGQGPSPTLPLWLEFGLQPMRALSTRGLDRGTSPLLLPGGPTVVDGAKQGRPQADVNITVAPGVLPDAAILEGSEFLLPLDDETKQMYNDLLRDM</sequence>
<dbReference type="PANTHER" id="PTHR30222">
    <property type="entry name" value="SPERMIDINE/PUTRESCINE-BINDING PERIPLASMIC PROTEIN"/>
    <property type="match status" value="1"/>
</dbReference>
<evidence type="ECO:0000256" key="1">
    <source>
        <dbReference type="ARBA" id="ARBA00022729"/>
    </source>
</evidence>
<keyword evidence="1" id="KW-0732">Signal</keyword>
<protein>
    <submittedName>
        <fullName evidence="3">Uncharacterized protein</fullName>
    </submittedName>
</protein>
<evidence type="ECO:0000313" key="3">
    <source>
        <dbReference type="EMBL" id="KAK9817763.1"/>
    </source>
</evidence>
<proteinExistence type="predicted"/>
<keyword evidence="4" id="KW-1185">Reference proteome</keyword>
<reference evidence="3 4" key="1">
    <citation type="journal article" date="2024" name="Nat. Commun.">
        <title>Phylogenomics reveals the evolutionary origins of lichenization in chlorophyte algae.</title>
        <authorList>
            <person name="Puginier C."/>
            <person name="Libourel C."/>
            <person name="Otte J."/>
            <person name="Skaloud P."/>
            <person name="Haon M."/>
            <person name="Grisel S."/>
            <person name="Petersen M."/>
            <person name="Berrin J.G."/>
            <person name="Delaux P.M."/>
            <person name="Dal Grande F."/>
            <person name="Keller J."/>
        </authorList>
    </citation>
    <scope>NUCLEOTIDE SEQUENCE [LARGE SCALE GENOMIC DNA]</scope>
    <source>
        <strain evidence="3 4">SAG 2043</strain>
    </source>
</reference>
<dbReference type="EMBL" id="JALJOR010000004">
    <property type="protein sequence ID" value="KAK9817763.1"/>
    <property type="molecule type" value="Genomic_DNA"/>
</dbReference>
<dbReference type="Pfam" id="PF13416">
    <property type="entry name" value="SBP_bac_8"/>
    <property type="match status" value="1"/>
</dbReference>
<dbReference type="Gene3D" id="3.40.190.10">
    <property type="entry name" value="Periplasmic binding protein-like II"/>
    <property type="match status" value="1"/>
</dbReference>
<evidence type="ECO:0000313" key="4">
    <source>
        <dbReference type="Proteomes" id="UP001489004"/>
    </source>
</evidence>
<evidence type="ECO:0000256" key="2">
    <source>
        <dbReference type="SAM" id="Coils"/>
    </source>
</evidence>
<accession>A0AAW1QA96</accession>
<comment type="caution">
    <text evidence="3">The sequence shown here is derived from an EMBL/GenBank/DDBJ whole genome shotgun (WGS) entry which is preliminary data.</text>
</comment>
<dbReference type="Proteomes" id="UP001489004">
    <property type="component" value="Unassembled WGS sequence"/>
</dbReference>
<dbReference type="PANTHER" id="PTHR30222:SF17">
    <property type="entry name" value="SPERMIDINE_PUTRESCINE-BINDING PERIPLASMIC PROTEIN"/>
    <property type="match status" value="1"/>
</dbReference>